<evidence type="ECO:0000313" key="3">
    <source>
        <dbReference type="Proteomes" id="UP001152484"/>
    </source>
</evidence>
<dbReference type="AlphaFoldDB" id="A0A9P0YVT8"/>
<protein>
    <submittedName>
        <fullName evidence="2">Uncharacterized protein</fullName>
    </submittedName>
</protein>
<dbReference type="EMBL" id="CAMAPE010000010">
    <property type="protein sequence ID" value="CAH9077191.1"/>
    <property type="molecule type" value="Genomic_DNA"/>
</dbReference>
<proteinExistence type="predicted"/>
<feature type="region of interest" description="Disordered" evidence="1">
    <location>
        <begin position="1"/>
        <end position="34"/>
    </location>
</feature>
<name>A0A9P0YVT8_CUSEU</name>
<reference evidence="2" key="1">
    <citation type="submission" date="2022-07" db="EMBL/GenBank/DDBJ databases">
        <authorList>
            <person name="Macas J."/>
            <person name="Novak P."/>
            <person name="Neumann P."/>
        </authorList>
    </citation>
    <scope>NUCLEOTIDE SEQUENCE</scope>
</reference>
<evidence type="ECO:0000256" key="1">
    <source>
        <dbReference type="SAM" id="MobiDB-lite"/>
    </source>
</evidence>
<sequence>MFQNLRSDKSSKPYHLDRSKVAVQEGSDHQSISPLAQPFTSLRLFVARSASTTTTALSAHVDSPETNLLTSSSIAGMRQRCSRSSIEDMISFLELWISFQKLQPQSRLL</sequence>
<gene>
    <name evidence="2" type="ORF">CEURO_LOCUS6221</name>
</gene>
<organism evidence="2 3">
    <name type="scientific">Cuscuta europaea</name>
    <name type="common">European dodder</name>
    <dbReference type="NCBI Taxonomy" id="41803"/>
    <lineage>
        <taxon>Eukaryota</taxon>
        <taxon>Viridiplantae</taxon>
        <taxon>Streptophyta</taxon>
        <taxon>Embryophyta</taxon>
        <taxon>Tracheophyta</taxon>
        <taxon>Spermatophyta</taxon>
        <taxon>Magnoliopsida</taxon>
        <taxon>eudicotyledons</taxon>
        <taxon>Gunneridae</taxon>
        <taxon>Pentapetalae</taxon>
        <taxon>asterids</taxon>
        <taxon>lamiids</taxon>
        <taxon>Solanales</taxon>
        <taxon>Convolvulaceae</taxon>
        <taxon>Cuscuteae</taxon>
        <taxon>Cuscuta</taxon>
        <taxon>Cuscuta subgen. Cuscuta</taxon>
    </lineage>
</organism>
<feature type="compositionally biased region" description="Basic and acidic residues" evidence="1">
    <location>
        <begin position="1"/>
        <end position="20"/>
    </location>
</feature>
<evidence type="ECO:0000313" key="2">
    <source>
        <dbReference type="EMBL" id="CAH9077191.1"/>
    </source>
</evidence>
<accession>A0A9P0YVT8</accession>
<keyword evidence="3" id="KW-1185">Reference proteome</keyword>
<comment type="caution">
    <text evidence="2">The sequence shown here is derived from an EMBL/GenBank/DDBJ whole genome shotgun (WGS) entry which is preliminary data.</text>
</comment>
<dbReference type="Proteomes" id="UP001152484">
    <property type="component" value="Unassembled WGS sequence"/>
</dbReference>